<dbReference type="KEGG" id="csy:CENSYa_1504"/>
<reference evidence="5 6" key="1">
    <citation type="journal article" date="2006" name="Proc. Natl. Acad. Sci. U.S.A.">
        <title>Genomic analysis of the uncultivated marine crenarchaeote Cenarchaeum symbiosum.</title>
        <authorList>
            <person name="Hallam S.J."/>
            <person name="Konstantinidis K.T."/>
            <person name="Putnam N."/>
            <person name="Schleper C."/>
            <person name="Watanabe Y."/>
            <person name="Sugahara J."/>
            <person name="Preston C."/>
            <person name="de la Torre J."/>
            <person name="Richardson P.M."/>
            <person name="DeLong E.F."/>
        </authorList>
    </citation>
    <scope>NUCLEOTIDE SEQUENCE [LARGE SCALE GENOMIC DNA]</scope>
    <source>
        <strain evidence="6">A</strain>
    </source>
</reference>
<dbReference type="Gene3D" id="1.10.10.10">
    <property type="entry name" value="Winged helix-like DNA-binding domain superfamily/Winged helix DNA-binding domain"/>
    <property type="match status" value="2"/>
</dbReference>
<dbReference type="Pfam" id="PF13404">
    <property type="entry name" value="HTH_AsnC-type"/>
    <property type="match status" value="2"/>
</dbReference>
<dbReference type="InterPro" id="IPR036388">
    <property type="entry name" value="WH-like_DNA-bd_sf"/>
</dbReference>
<evidence type="ECO:0000256" key="1">
    <source>
        <dbReference type="ARBA" id="ARBA00023015"/>
    </source>
</evidence>
<dbReference type="SMART" id="SM00344">
    <property type="entry name" value="HTH_ASNC"/>
    <property type="match status" value="1"/>
</dbReference>
<accession>A0RXQ9</accession>
<keyword evidence="3" id="KW-0804">Transcription</keyword>
<name>A0RXQ9_CENSY</name>
<dbReference type="InterPro" id="IPR050684">
    <property type="entry name" value="HTH-Siroheme_Decarb"/>
</dbReference>
<feature type="domain" description="HTH asnC-type" evidence="4">
    <location>
        <begin position="9"/>
        <end position="70"/>
    </location>
</feature>
<evidence type="ECO:0000313" key="5">
    <source>
        <dbReference type="EMBL" id="ABK78126.1"/>
    </source>
</evidence>
<evidence type="ECO:0000259" key="4">
    <source>
        <dbReference type="PROSITE" id="PS50956"/>
    </source>
</evidence>
<dbReference type="InterPro" id="IPR000485">
    <property type="entry name" value="AsnC-type_HTH_dom"/>
</dbReference>
<protein>
    <submittedName>
        <fullName evidence="5">Transcriptional regulator</fullName>
    </submittedName>
</protein>
<evidence type="ECO:0000313" key="6">
    <source>
        <dbReference type="Proteomes" id="UP000000758"/>
    </source>
</evidence>
<dbReference type="InterPro" id="IPR019888">
    <property type="entry name" value="Tscrpt_reg_AsnC-like"/>
</dbReference>
<dbReference type="PANTHER" id="PTHR43413:SF8">
    <property type="entry name" value="HTH-TYPE TRANSCRIPTIONAL REGULATOR PTR1"/>
    <property type="match status" value="1"/>
</dbReference>
<dbReference type="Proteomes" id="UP000000758">
    <property type="component" value="Chromosome"/>
</dbReference>
<dbReference type="PANTHER" id="PTHR43413">
    <property type="entry name" value="TRANSCRIPTIONAL REGULATOR, ASNC FAMILY"/>
    <property type="match status" value="1"/>
</dbReference>
<dbReference type="InterPro" id="IPR036390">
    <property type="entry name" value="WH_DNA-bd_sf"/>
</dbReference>
<sequence>MYRTVGEILDELDMQVLGRLLNNCRESDRQVGRELGISGGAVRSRVKKMQEAGVIERFALRVEPPMLGRGLFYIVVTGRDPDEILRQARFVGEPYLVAPCVGGVTVCGIVAEDDVQERIELAKNLMRDVRVLSIFEAGGPEIDPGLTRTDLAIMGELVEDPRRKIEDVARAAGLSTKTVARSIEKLHRSDSVYFTLVYDPTKMGAFIPFAVMAWAQDARAALPGLEAVFSDHFLQAPFIAKNHVVLFMYGGDVFQLDDLTQRARDVPGVGSADLFIPKSILFPPGWIRSVIEDAGRSPTLRLSNRIARVPAQPG</sequence>
<dbReference type="PRINTS" id="PR00033">
    <property type="entry name" value="HTHASNC"/>
</dbReference>
<dbReference type="STRING" id="414004.CENSYa_1504"/>
<dbReference type="InterPro" id="IPR019885">
    <property type="entry name" value="Tscrpt_reg_HTH_AsnC-type_CS"/>
</dbReference>
<keyword evidence="6" id="KW-1185">Reference proteome</keyword>
<dbReference type="AlphaFoldDB" id="A0RXQ9"/>
<proteinExistence type="predicted"/>
<dbReference type="EMBL" id="DP000238">
    <property type="protein sequence ID" value="ABK78126.1"/>
    <property type="molecule type" value="Genomic_DNA"/>
</dbReference>
<dbReference type="PATRIC" id="fig|414004.10.peg.1379"/>
<dbReference type="SUPFAM" id="SSF46785">
    <property type="entry name" value="Winged helix' DNA-binding domain"/>
    <property type="match status" value="2"/>
</dbReference>
<dbReference type="HOGENOM" id="CLU_926227_0_0_2"/>
<organism evidence="5 6">
    <name type="scientific">Cenarchaeum symbiosum (strain A)</name>
    <dbReference type="NCBI Taxonomy" id="414004"/>
    <lineage>
        <taxon>Archaea</taxon>
        <taxon>Nitrososphaerota</taxon>
        <taxon>Candidatus Cenarchaeales</taxon>
        <taxon>Candidatus Cenarchaeaceae</taxon>
        <taxon>Candidatus Cenarchaeum</taxon>
    </lineage>
</organism>
<gene>
    <name evidence="5" type="ordered locus">CENSYa_1504</name>
</gene>
<evidence type="ECO:0000256" key="2">
    <source>
        <dbReference type="ARBA" id="ARBA00023125"/>
    </source>
</evidence>
<evidence type="ECO:0000256" key="3">
    <source>
        <dbReference type="ARBA" id="ARBA00023163"/>
    </source>
</evidence>
<dbReference type="GO" id="GO:0043565">
    <property type="term" value="F:sequence-specific DNA binding"/>
    <property type="evidence" value="ECO:0007669"/>
    <property type="project" value="InterPro"/>
</dbReference>
<dbReference type="EnsemblBacteria" id="ABK78126">
    <property type="protein sequence ID" value="ABK78126"/>
    <property type="gene ID" value="CENSYa_1504"/>
</dbReference>
<dbReference type="PROSITE" id="PS50956">
    <property type="entry name" value="HTH_ASNC_2"/>
    <property type="match status" value="1"/>
</dbReference>
<keyword evidence="2" id="KW-0238">DNA-binding</keyword>
<keyword evidence="1" id="KW-0805">Transcription regulation</keyword>
<dbReference type="PROSITE" id="PS00519">
    <property type="entry name" value="HTH_ASNC_1"/>
    <property type="match status" value="1"/>
</dbReference>